<reference evidence="5 6" key="1">
    <citation type="submission" date="2022-07" db="EMBL/GenBank/DDBJ databases">
        <title>Genome-wide signatures of adaptation to extreme environments.</title>
        <authorList>
            <person name="Cho C.H."/>
            <person name="Yoon H.S."/>
        </authorList>
    </citation>
    <scope>NUCLEOTIDE SEQUENCE [LARGE SCALE GENOMIC DNA]</scope>
    <source>
        <strain evidence="5 6">DBV 063 E5</strain>
    </source>
</reference>
<dbReference type="EMBL" id="JANCYW010000009">
    <property type="protein sequence ID" value="KAK4536717.1"/>
    <property type="molecule type" value="Genomic_DNA"/>
</dbReference>
<evidence type="ECO:0000256" key="3">
    <source>
        <dbReference type="SAM" id="MobiDB-lite"/>
    </source>
</evidence>
<organism evidence="5 6">
    <name type="scientific">Cyanidium caldarium</name>
    <name type="common">Red alga</name>
    <dbReference type="NCBI Taxonomy" id="2771"/>
    <lineage>
        <taxon>Eukaryota</taxon>
        <taxon>Rhodophyta</taxon>
        <taxon>Bangiophyceae</taxon>
        <taxon>Cyanidiales</taxon>
        <taxon>Cyanidiaceae</taxon>
        <taxon>Cyanidium</taxon>
    </lineage>
</organism>
<dbReference type="GO" id="GO:0008180">
    <property type="term" value="C:COP9 signalosome"/>
    <property type="evidence" value="ECO:0007669"/>
    <property type="project" value="UniProtKB-KW"/>
</dbReference>
<feature type="compositionally biased region" description="Basic residues" evidence="3">
    <location>
        <begin position="291"/>
        <end position="300"/>
    </location>
</feature>
<comment type="caution">
    <text evidence="5">The sequence shown here is derived from an EMBL/GenBank/DDBJ whole genome shotgun (WGS) entry which is preliminary data.</text>
</comment>
<dbReference type="SMART" id="SM00088">
    <property type="entry name" value="PINT"/>
    <property type="match status" value="1"/>
</dbReference>
<keyword evidence="2" id="KW-0736">Signalosome</keyword>
<feature type="compositionally biased region" description="Low complexity" evidence="3">
    <location>
        <begin position="201"/>
        <end position="212"/>
    </location>
</feature>
<proteinExistence type="inferred from homology"/>
<feature type="compositionally biased region" description="Polar residues" evidence="3">
    <location>
        <begin position="269"/>
        <end position="279"/>
    </location>
</feature>
<dbReference type="Pfam" id="PF01399">
    <property type="entry name" value="PCI"/>
    <property type="match status" value="1"/>
</dbReference>
<dbReference type="InterPro" id="IPR000717">
    <property type="entry name" value="PCI_dom"/>
</dbReference>
<name>A0AAV9IWK9_CYACA</name>
<evidence type="ECO:0000256" key="1">
    <source>
        <dbReference type="ARBA" id="ARBA00008482"/>
    </source>
</evidence>
<comment type="similarity">
    <text evidence="1">Belongs to the CSN7/EIF3M family. CSN7 subfamily.</text>
</comment>
<keyword evidence="6" id="KW-1185">Reference proteome</keyword>
<evidence type="ECO:0000256" key="2">
    <source>
        <dbReference type="ARBA" id="ARBA00022790"/>
    </source>
</evidence>
<dbReference type="Proteomes" id="UP001301350">
    <property type="component" value="Unassembled WGS sequence"/>
</dbReference>
<dbReference type="PANTHER" id="PTHR15350">
    <property type="entry name" value="COP9 SIGNALOSOME COMPLEX SUBUNIT 7/DENDRITIC CELL PROTEIN GA17"/>
    <property type="match status" value="1"/>
</dbReference>
<evidence type="ECO:0000313" key="5">
    <source>
        <dbReference type="EMBL" id="KAK4536717.1"/>
    </source>
</evidence>
<evidence type="ECO:0000259" key="4">
    <source>
        <dbReference type="SMART" id="SM00088"/>
    </source>
</evidence>
<feature type="compositionally biased region" description="Low complexity" evidence="3">
    <location>
        <begin position="236"/>
        <end position="255"/>
    </location>
</feature>
<dbReference type="InterPro" id="IPR045237">
    <property type="entry name" value="COPS7/eIF3m"/>
</dbReference>
<feature type="region of interest" description="Disordered" evidence="3">
    <location>
        <begin position="201"/>
        <end position="300"/>
    </location>
</feature>
<feature type="domain" description="PCI" evidence="4">
    <location>
        <begin position="88"/>
        <end position="179"/>
    </location>
</feature>
<gene>
    <name evidence="5" type="ORF">CDCA_CDCA09G2742</name>
</gene>
<sequence length="300" mass="33173">MTLAGGEQEQRVWKRGQEYAQQLRECGADSTAAVKLVEEAATDPLLLCGYGALLAVARKGNLPDDSLALLRWLAWGTLRQRPSFRTLSLTEALLDKMRRLTFLSLATQSLWLPYAALRDELEIEEQEELEEWLIEVVEEGVVVGQLDTDQQAFLVQALPYVRDVDERRLQQMETRVNEWEANIRATLEVLDRAIEAMRAAAQTARATSRRMTPAPAYPQERPGGAEGCSDEESSEEAGSIAAVDPATAAAAASVALPLRSHRTVRERPTLTSDAETSPEQMEASPGLATGTRRKRRSGRD</sequence>
<accession>A0AAV9IWK9</accession>
<evidence type="ECO:0000313" key="6">
    <source>
        <dbReference type="Proteomes" id="UP001301350"/>
    </source>
</evidence>
<dbReference type="PANTHER" id="PTHR15350:SF5">
    <property type="entry name" value="COP9 SIGNALOSOME COMPLEX SUBUNIT 7"/>
    <property type="match status" value="1"/>
</dbReference>
<protein>
    <recommendedName>
        <fullName evidence="4">PCI domain-containing protein</fullName>
    </recommendedName>
</protein>
<dbReference type="AlphaFoldDB" id="A0AAV9IWK9"/>